<accession>A0A2P2QCG5</accession>
<evidence type="ECO:0000313" key="1">
    <source>
        <dbReference type="EMBL" id="MBX64619.1"/>
    </source>
</evidence>
<sequence>MKWQGWGQLLLSRLFFIFLCSLPSLDFVLVRLHYSPCGCSSLRVRDYLFVESRV</sequence>
<reference evidence="1" key="1">
    <citation type="submission" date="2018-02" db="EMBL/GenBank/DDBJ databases">
        <title>Rhizophora mucronata_Transcriptome.</title>
        <authorList>
            <person name="Meera S.P."/>
            <person name="Sreeshan A."/>
            <person name="Augustine A."/>
        </authorList>
    </citation>
    <scope>NUCLEOTIDE SEQUENCE</scope>
    <source>
        <tissue evidence="1">Leaf</tissue>
    </source>
</reference>
<name>A0A2P2QCG5_RHIMU</name>
<dbReference type="EMBL" id="GGEC01084135">
    <property type="protein sequence ID" value="MBX64619.1"/>
    <property type="molecule type" value="Transcribed_RNA"/>
</dbReference>
<protein>
    <submittedName>
        <fullName evidence="1">Uncharacterized protein</fullName>
    </submittedName>
</protein>
<proteinExistence type="predicted"/>
<dbReference type="AlphaFoldDB" id="A0A2P2QCG5"/>
<organism evidence="1">
    <name type="scientific">Rhizophora mucronata</name>
    <name type="common">Asiatic mangrove</name>
    <dbReference type="NCBI Taxonomy" id="61149"/>
    <lineage>
        <taxon>Eukaryota</taxon>
        <taxon>Viridiplantae</taxon>
        <taxon>Streptophyta</taxon>
        <taxon>Embryophyta</taxon>
        <taxon>Tracheophyta</taxon>
        <taxon>Spermatophyta</taxon>
        <taxon>Magnoliopsida</taxon>
        <taxon>eudicotyledons</taxon>
        <taxon>Gunneridae</taxon>
        <taxon>Pentapetalae</taxon>
        <taxon>rosids</taxon>
        <taxon>fabids</taxon>
        <taxon>Malpighiales</taxon>
        <taxon>Rhizophoraceae</taxon>
        <taxon>Rhizophora</taxon>
    </lineage>
</organism>